<dbReference type="InterPro" id="IPR008949">
    <property type="entry name" value="Isoprenoid_synthase_dom_sf"/>
</dbReference>
<dbReference type="SFLD" id="SFLDS00005">
    <property type="entry name" value="Isoprenoid_Synthase_Type_I"/>
    <property type="match status" value="1"/>
</dbReference>
<gene>
    <name evidence="1" type="ORF">C943_03870</name>
</gene>
<accession>M7XGU0</accession>
<dbReference type="Gene3D" id="1.10.600.10">
    <property type="entry name" value="Farnesyl Diphosphate Synthase"/>
    <property type="match status" value="1"/>
</dbReference>
<name>M7XGU0_9BACT</name>
<dbReference type="EMBL" id="AMZY02000007">
    <property type="protein sequence ID" value="EMS34054.1"/>
    <property type="molecule type" value="Genomic_DNA"/>
</dbReference>
<dbReference type="STRING" id="1239962.C943_03870"/>
<dbReference type="SFLD" id="SFLDG01020">
    <property type="entry name" value="Terpene_Cyclase_Like_2"/>
    <property type="match status" value="1"/>
</dbReference>
<dbReference type="AlphaFoldDB" id="M7XGU0"/>
<dbReference type="OrthoDB" id="2989600at2"/>
<reference evidence="1" key="1">
    <citation type="submission" date="2013-01" db="EMBL/GenBank/DDBJ databases">
        <title>Genome assembly of Mariniradius saccharolyticus AK6.</title>
        <authorList>
            <person name="Vaidya B."/>
            <person name="Khatri I."/>
            <person name="Tanuku N.R.S."/>
            <person name="Subramanian S."/>
            <person name="Pinnaka A."/>
        </authorList>
    </citation>
    <scope>NUCLEOTIDE SEQUENCE [LARGE SCALE GENOMIC DNA]</scope>
    <source>
        <strain evidence="1">AK6</strain>
    </source>
</reference>
<sequence>MEIRYPFPYSVNPFVPEIDVLVTAWAEGCGLLKGEQARLAVVSGRLNYFAGYLYPDAGPKQLEKISRFFLLLFLLDDKMAAEPPRRAHSQVKRMLATTSRRRRSTVGGQFRDAFLIAYVGLWQEIEGDLEAEGRRVLAEVLENYWEGQLWESGHRLEMRVADINEYLRWRRISSGCGVALFFLRWLGGWYDSGFVWDCSLDFAEVYASNLICLANDLGSLEKELEAGEANSYPIILMRRYGQTKEQALEKTKALHDRNVGNLLRLANGQKRQIPETEAVYLRSLMRMVAGSNAWSLLETNRYMQHLNGAVSQTK</sequence>
<dbReference type="Proteomes" id="UP000010953">
    <property type="component" value="Unassembled WGS sequence"/>
</dbReference>
<dbReference type="Pfam" id="PF19086">
    <property type="entry name" value="Terpene_syn_C_2"/>
    <property type="match status" value="1"/>
</dbReference>
<dbReference type="eggNOG" id="COG0664">
    <property type="taxonomic scope" value="Bacteria"/>
</dbReference>
<keyword evidence="2" id="KW-1185">Reference proteome</keyword>
<dbReference type="GO" id="GO:0010333">
    <property type="term" value="F:terpene synthase activity"/>
    <property type="evidence" value="ECO:0007669"/>
    <property type="project" value="InterPro"/>
</dbReference>
<dbReference type="SUPFAM" id="SSF48576">
    <property type="entry name" value="Terpenoid synthases"/>
    <property type="match status" value="1"/>
</dbReference>
<dbReference type="InParanoid" id="M7XGU0"/>
<proteinExistence type="predicted"/>
<comment type="caution">
    <text evidence="1">The sequence shown here is derived from an EMBL/GenBank/DDBJ whole genome shotgun (WGS) entry which is preliminary data.</text>
</comment>
<protein>
    <submittedName>
        <fullName evidence="1">Terpene synthase, metal-binding protein</fullName>
    </submittedName>
</protein>
<evidence type="ECO:0000313" key="2">
    <source>
        <dbReference type="Proteomes" id="UP000010953"/>
    </source>
</evidence>
<dbReference type="RefSeq" id="WP_008625273.1">
    <property type="nucleotide sequence ID" value="NZ_AMZY02000007.1"/>
</dbReference>
<evidence type="ECO:0000313" key="1">
    <source>
        <dbReference type="EMBL" id="EMS34054.1"/>
    </source>
</evidence>
<organism evidence="1 2">
    <name type="scientific">Mariniradius saccharolyticus AK6</name>
    <dbReference type="NCBI Taxonomy" id="1239962"/>
    <lineage>
        <taxon>Bacteria</taxon>
        <taxon>Pseudomonadati</taxon>
        <taxon>Bacteroidota</taxon>
        <taxon>Cytophagia</taxon>
        <taxon>Cytophagales</taxon>
        <taxon>Cyclobacteriaceae</taxon>
        <taxon>Mariniradius</taxon>
    </lineage>
</organism>
<dbReference type="InterPro" id="IPR034686">
    <property type="entry name" value="Terpene_cyclase-like_2"/>
</dbReference>